<name>A0A1G8YXV6_9MICO</name>
<evidence type="ECO:0000313" key="4">
    <source>
        <dbReference type="Proteomes" id="UP000198701"/>
    </source>
</evidence>
<organism evidence="3 4">
    <name type="scientific">Cryobacterium psychrotolerans</name>
    <dbReference type="NCBI Taxonomy" id="386301"/>
    <lineage>
        <taxon>Bacteria</taxon>
        <taxon>Bacillati</taxon>
        <taxon>Actinomycetota</taxon>
        <taxon>Actinomycetes</taxon>
        <taxon>Micrococcales</taxon>
        <taxon>Microbacteriaceae</taxon>
        <taxon>Cryobacterium</taxon>
    </lineage>
</organism>
<sequence length="210" mass="20896">MTLSPALASIRARRVRSGAALAAGALALIVLAGCAPSAEPAPSASATAEATAAPAASTEPTPTPAEDPATAVGLGCDEVLTPDDVYAFNPNFGAAPDYKPADGSAASVAVSQKGVACSWLNQTSGDVIEISIAQPNDSTLTDLKNQAVSASTPVPTYGTGVDVEGYFTATGGKGEAQFFTGKYWVVASSVEFGEPGDAEPLIAAAVSHLP</sequence>
<reference evidence="3 4" key="1">
    <citation type="submission" date="2016-10" db="EMBL/GenBank/DDBJ databases">
        <authorList>
            <person name="de Groot N.N."/>
        </authorList>
    </citation>
    <scope>NUCLEOTIDE SEQUENCE [LARGE SCALE GENOMIC DNA]</scope>
    <source>
        <strain evidence="3 4">CGMCC 1.5382</strain>
    </source>
</reference>
<dbReference type="AlphaFoldDB" id="A0A1G8YXV6"/>
<proteinExistence type="predicted"/>
<feature type="chain" id="PRO_5041051672" evidence="2">
    <location>
        <begin position="33"/>
        <end position="210"/>
    </location>
</feature>
<keyword evidence="2" id="KW-0732">Signal</keyword>
<dbReference type="RefSeq" id="WP_092321675.1">
    <property type="nucleotide sequence ID" value="NZ_FNFU01000002.1"/>
</dbReference>
<feature type="region of interest" description="Disordered" evidence="1">
    <location>
        <begin position="41"/>
        <end position="71"/>
    </location>
</feature>
<gene>
    <name evidence="3" type="ORF">SAMN05216282_102332</name>
</gene>
<protein>
    <submittedName>
        <fullName evidence="3">Uncharacterized protein</fullName>
    </submittedName>
</protein>
<dbReference type="Proteomes" id="UP000198701">
    <property type="component" value="Unassembled WGS sequence"/>
</dbReference>
<accession>A0A1G8YXV6</accession>
<keyword evidence="4" id="KW-1185">Reference proteome</keyword>
<evidence type="ECO:0000256" key="1">
    <source>
        <dbReference type="SAM" id="MobiDB-lite"/>
    </source>
</evidence>
<evidence type="ECO:0000313" key="3">
    <source>
        <dbReference type="EMBL" id="SDK07719.1"/>
    </source>
</evidence>
<dbReference type="OrthoDB" id="5122815at2"/>
<dbReference type="STRING" id="386301.SAMN05216282_102332"/>
<dbReference type="EMBL" id="FNFU01000002">
    <property type="protein sequence ID" value="SDK07719.1"/>
    <property type="molecule type" value="Genomic_DNA"/>
</dbReference>
<evidence type="ECO:0000256" key="2">
    <source>
        <dbReference type="SAM" id="SignalP"/>
    </source>
</evidence>
<feature type="signal peptide" evidence="2">
    <location>
        <begin position="1"/>
        <end position="32"/>
    </location>
</feature>